<organism evidence="3 4">
    <name type="scientific">Stylonychia lemnae</name>
    <name type="common">Ciliate</name>
    <dbReference type="NCBI Taxonomy" id="5949"/>
    <lineage>
        <taxon>Eukaryota</taxon>
        <taxon>Sar</taxon>
        <taxon>Alveolata</taxon>
        <taxon>Ciliophora</taxon>
        <taxon>Intramacronucleata</taxon>
        <taxon>Spirotrichea</taxon>
        <taxon>Stichotrichia</taxon>
        <taxon>Sporadotrichida</taxon>
        <taxon>Oxytrichidae</taxon>
        <taxon>Stylonychinae</taxon>
        <taxon>Stylonychia</taxon>
    </lineage>
</organism>
<evidence type="ECO:0000313" key="3">
    <source>
        <dbReference type="EMBL" id="CDW81574.1"/>
    </source>
</evidence>
<reference evidence="3 4" key="1">
    <citation type="submission" date="2014-06" db="EMBL/GenBank/DDBJ databases">
        <authorList>
            <person name="Swart Estienne"/>
        </authorList>
    </citation>
    <scope>NUCLEOTIDE SEQUENCE [LARGE SCALE GENOMIC DNA]</scope>
    <source>
        <strain evidence="3 4">130c</strain>
    </source>
</reference>
<sequence>MEKKVLQDIVNVSDRQLLETIESLKNLKIFTDIDQQIQNHGSNSMEPSASAEHGAQIDSLYFENFKDLKDENSNDQGSLQIASPSGEIMQDSNSAQAPGRQSNTQQISSQQNQHNQSSQQQVNKIEREQFIGQGALIITDRISQAQNLEQATHIMAQSLKEYTDEYDKQGYQKLAMDSTTRKIILSLNQDNKILKKAVNIFNGRMTDNERQKHLMQQELRNKEHQIMKMKETINQLTSIIHGTCRQNMGNQDNFFDPPDIFEAN</sequence>
<proteinExistence type="predicted"/>
<protein>
    <submittedName>
        <fullName evidence="3">Uncharacterized protein</fullName>
    </submittedName>
</protein>
<gene>
    <name evidence="3" type="primary">Contig9648.g10317</name>
    <name evidence="3" type="ORF">STYLEM_10593</name>
</gene>
<feature type="compositionally biased region" description="Polar residues" evidence="2">
    <location>
        <begin position="90"/>
        <end position="100"/>
    </location>
</feature>
<accession>A0A078AH55</accession>
<name>A0A078AH55_STYLE</name>
<keyword evidence="4" id="KW-1185">Reference proteome</keyword>
<evidence type="ECO:0000313" key="4">
    <source>
        <dbReference type="Proteomes" id="UP000039865"/>
    </source>
</evidence>
<feature type="compositionally biased region" description="Low complexity" evidence="2">
    <location>
        <begin position="101"/>
        <end position="121"/>
    </location>
</feature>
<dbReference type="AlphaFoldDB" id="A0A078AH55"/>
<dbReference type="InParanoid" id="A0A078AH55"/>
<keyword evidence="1" id="KW-0175">Coiled coil</keyword>
<feature type="region of interest" description="Disordered" evidence="2">
    <location>
        <begin position="88"/>
        <end position="122"/>
    </location>
</feature>
<dbReference type="Proteomes" id="UP000039865">
    <property type="component" value="Unassembled WGS sequence"/>
</dbReference>
<dbReference type="EMBL" id="CCKQ01010069">
    <property type="protein sequence ID" value="CDW81574.1"/>
    <property type="molecule type" value="Genomic_DNA"/>
</dbReference>
<feature type="coiled-coil region" evidence="1">
    <location>
        <begin position="205"/>
        <end position="239"/>
    </location>
</feature>
<evidence type="ECO:0000256" key="2">
    <source>
        <dbReference type="SAM" id="MobiDB-lite"/>
    </source>
</evidence>
<evidence type="ECO:0000256" key="1">
    <source>
        <dbReference type="SAM" id="Coils"/>
    </source>
</evidence>